<dbReference type="EMBL" id="JADNYM010000007">
    <property type="protein sequence ID" value="MBG0739054.1"/>
    <property type="molecule type" value="Genomic_DNA"/>
</dbReference>
<protein>
    <submittedName>
        <fullName evidence="2">Uncharacterized protein</fullName>
    </submittedName>
</protein>
<gene>
    <name evidence="2" type="ORF">IV500_06530</name>
</gene>
<dbReference type="RefSeq" id="WP_196396011.1">
    <property type="nucleotide sequence ID" value="NZ_JADNYM010000007.1"/>
</dbReference>
<dbReference type="AlphaFoldDB" id="A0A931CPB8"/>
<feature type="region of interest" description="Disordered" evidence="1">
    <location>
        <begin position="1"/>
        <end position="28"/>
    </location>
</feature>
<evidence type="ECO:0000313" key="2">
    <source>
        <dbReference type="EMBL" id="MBG0739054.1"/>
    </source>
</evidence>
<evidence type="ECO:0000313" key="3">
    <source>
        <dbReference type="Proteomes" id="UP000655366"/>
    </source>
</evidence>
<name>A0A931CPB8_9MICC</name>
<comment type="caution">
    <text evidence="2">The sequence shown here is derived from an EMBL/GenBank/DDBJ whole genome shotgun (WGS) entry which is preliminary data.</text>
</comment>
<evidence type="ECO:0000256" key="1">
    <source>
        <dbReference type="SAM" id="MobiDB-lite"/>
    </source>
</evidence>
<accession>A0A931CPB8</accession>
<feature type="compositionally biased region" description="Polar residues" evidence="1">
    <location>
        <begin position="1"/>
        <end position="14"/>
    </location>
</feature>
<organism evidence="2 3">
    <name type="scientific">Arthrobacter terrae</name>
    <dbReference type="NCBI Taxonomy" id="2935737"/>
    <lineage>
        <taxon>Bacteria</taxon>
        <taxon>Bacillati</taxon>
        <taxon>Actinomycetota</taxon>
        <taxon>Actinomycetes</taxon>
        <taxon>Micrococcales</taxon>
        <taxon>Micrococcaceae</taxon>
        <taxon>Arthrobacter</taxon>
    </lineage>
</organism>
<proteinExistence type="predicted"/>
<reference evidence="2 3" key="1">
    <citation type="submission" date="2020-11" db="EMBL/GenBank/DDBJ databases">
        <title>Arthrobacter antarcticus sp. nov., isolated from Antarctic Soil.</title>
        <authorList>
            <person name="Li J."/>
        </authorList>
    </citation>
    <scope>NUCLEOTIDE SEQUENCE [LARGE SCALE GENOMIC DNA]</scope>
    <source>
        <strain evidence="2 3">Z1-20</strain>
    </source>
</reference>
<keyword evidence="3" id="KW-1185">Reference proteome</keyword>
<dbReference type="Proteomes" id="UP000655366">
    <property type="component" value="Unassembled WGS sequence"/>
</dbReference>
<sequence>MSVAVPTSDSSDTLGSPRPPSTVRTRAGHTRITAGALIRTITAVTAEAFSIPVADVKASVGDDGGRLRIDLRLPIVLPSFTEAARRPDLVRAGGGTMYDRADAGRSAVAARVRELTGSAVGRIDIRLTGLRQEGQAKVR</sequence>